<evidence type="ECO:0000313" key="11">
    <source>
        <dbReference type="EMBL" id="RXI48675.1"/>
    </source>
</evidence>
<feature type="binding site" evidence="7 8">
    <location>
        <position position="72"/>
    </location>
    <ligand>
        <name>S-adenosyl-L-methionine</name>
        <dbReference type="ChEBI" id="CHEBI:59789"/>
    </ligand>
</feature>
<reference evidence="11 12" key="1">
    <citation type="submission" date="2018-06" db="EMBL/GenBank/DDBJ databases">
        <title>Genome conservation of Clostridium tetani.</title>
        <authorList>
            <person name="Bruggemann H."/>
            <person name="Popoff M.R."/>
        </authorList>
    </citation>
    <scope>NUCLEOTIDE SEQUENCE [LARGE SCALE GENOMIC DNA]</scope>
    <source>
        <strain evidence="11 12">2017.061</strain>
    </source>
</reference>
<dbReference type="FunFam" id="3.40.50.150:FF:000023">
    <property type="entry name" value="Ribosomal RNA small subunit methyltransferase A"/>
    <property type="match status" value="1"/>
</dbReference>
<dbReference type="Gene3D" id="1.10.8.100">
    <property type="entry name" value="Ribosomal RNA adenine dimethylase-like, domain 2"/>
    <property type="match status" value="1"/>
</dbReference>
<dbReference type="Pfam" id="PF00398">
    <property type="entry name" value="RrnaAD"/>
    <property type="match status" value="1"/>
</dbReference>
<feature type="binding site" evidence="7 8">
    <location>
        <position position="24"/>
    </location>
    <ligand>
        <name>S-adenosyl-L-methionine</name>
        <dbReference type="ChEBI" id="CHEBI:59789"/>
    </ligand>
</feature>
<dbReference type="SMART" id="SM00650">
    <property type="entry name" value="rADc"/>
    <property type="match status" value="1"/>
</dbReference>
<name>A0A4V1LEP4_CLOTA</name>
<dbReference type="AlphaFoldDB" id="A0A4V1LEP4"/>
<evidence type="ECO:0000256" key="5">
    <source>
        <dbReference type="ARBA" id="ARBA00022691"/>
    </source>
</evidence>
<dbReference type="InterPro" id="IPR020598">
    <property type="entry name" value="rRNA_Ade_methylase_Trfase_N"/>
</dbReference>
<sequence length="279" mass="31743">MGKNNTKDIVNKYNFSFTKSLGQNFLIDDGVIKDIVEGANIEKEDVVIEIGPGSGALTRELLSIAKEVIAIELDSELIPILKEELKEYNNLTLINEDVLKIELDEIVLGKENLKLVANLPYYATTPIIAKILKQGVNFKSLTVMIQKEVGERMSAKPKAKEYGSLSLLVQYYCDINIIRRVSPFSFIPRPKVDSVIIKLDKLQKPRVSVKDEELFFKIIRSAFNMRRKTMWNVIKSLSNLDKEIIEKAFRISNIDPKRRGETLSVEEFAILSDSLHELI</sequence>
<dbReference type="EC" id="2.1.1.182" evidence="7"/>
<feature type="binding site" evidence="7 8">
    <location>
        <position position="51"/>
    </location>
    <ligand>
        <name>S-adenosyl-L-methionine</name>
        <dbReference type="ChEBI" id="CHEBI:59789"/>
    </ligand>
</feature>
<organism evidence="11 12">
    <name type="scientific">Clostridium tetani</name>
    <dbReference type="NCBI Taxonomy" id="1513"/>
    <lineage>
        <taxon>Bacteria</taxon>
        <taxon>Bacillati</taxon>
        <taxon>Bacillota</taxon>
        <taxon>Clostridia</taxon>
        <taxon>Eubacteriales</taxon>
        <taxon>Clostridiaceae</taxon>
        <taxon>Clostridium</taxon>
    </lineage>
</organism>
<dbReference type="InterPro" id="IPR011530">
    <property type="entry name" value="rRNA_adenine_dimethylase"/>
</dbReference>
<dbReference type="HAMAP" id="MF_00607">
    <property type="entry name" value="16SrRNA_methyltr_A"/>
    <property type="match status" value="1"/>
</dbReference>
<evidence type="ECO:0000256" key="1">
    <source>
        <dbReference type="ARBA" id="ARBA00022490"/>
    </source>
</evidence>
<keyword evidence="2 7" id="KW-0698">rRNA processing</keyword>
<evidence type="ECO:0000259" key="9">
    <source>
        <dbReference type="SMART" id="SM00650"/>
    </source>
</evidence>
<dbReference type="GO" id="GO:0052908">
    <property type="term" value="F:16S rRNA (adenine(1518)-N(6)/adenine(1519)-N(6))-dimethyltransferase activity"/>
    <property type="evidence" value="ECO:0007669"/>
    <property type="project" value="UniProtKB-EC"/>
</dbReference>
<dbReference type="PROSITE" id="PS01131">
    <property type="entry name" value="RRNA_A_DIMETH"/>
    <property type="match status" value="1"/>
</dbReference>
<feature type="binding site" evidence="7 8">
    <location>
        <position position="118"/>
    </location>
    <ligand>
        <name>S-adenosyl-L-methionine</name>
        <dbReference type="ChEBI" id="CHEBI:59789"/>
    </ligand>
</feature>
<comment type="similarity">
    <text evidence="7">Belongs to the class I-like SAM-binding methyltransferase superfamily. rRNA adenine N(6)-methyltransferase family. RsmA subfamily.</text>
</comment>
<dbReference type="Gene3D" id="3.40.50.150">
    <property type="entry name" value="Vaccinia Virus protein VP39"/>
    <property type="match status" value="1"/>
</dbReference>
<evidence type="ECO:0000313" key="12">
    <source>
        <dbReference type="Proteomes" id="UP000290921"/>
    </source>
</evidence>
<dbReference type="PROSITE" id="PS51689">
    <property type="entry name" value="SAM_RNA_A_N6_MT"/>
    <property type="match status" value="1"/>
</dbReference>
<dbReference type="EMBL" id="QMAP01000006">
    <property type="protein sequence ID" value="RXI48675.1"/>
    <property type="molecule type" value="Genomic_DNA"/>
</dbReference>
<feature type="domain" description="Ribosomal RNA adenine methylase transferase N-terminal" evidence="9">
    <location>
        <begin position="31"/>
        <end position="203"/>
    </location>
</feature>
<dbReference type="CDD" id="cd02440">
    <property type="entry name" value="AdoMet_MTases"/>
    <property type="match status" value="1"/>
</dbReference>
<dbReference type="PANTHER" id="PTHR11727:SF7">
    <property type="entry name" value="DIMETHYLADENOSINE TRANSFERASE-RELATED"/>
    <property type="match status" value="1"/>
</dbReference>
<evidence type="ECO:0000313" key="13">
    <source>
        <dbReference type="Proteomes" id="UP001321763"/>
    </source>
</evidence>
<gene>
    <name evidence="7 10" type="primary">rsmA</name>
    <name evidence="7" type="synonym">ksgA</name>
    <name evidence="11" type="ORF">DP130_08065</name>
    <name evidence="10" type="ORF">K234311028_00790</name>
</gene>
<dbReference type="InterPro" id="IPR023165">
    <property type="entry name" value="rRNA_Ade_diMease-like_C"/>
</dbReference>
<dbReference type="GO" id="GO:0005829">
    <property type="term" value="C:cytosol"/>
    <property type="evidence" value="ECO:0007669"/>
    <property type="project" value="TreeGrafter"/>
</dbReference>
<accession>A0A4V1LEP4</accession>
<dbReference type="RefSeq" id="WP_129030449.1">
    <property type="nucleotide sequence ID" value="NZ_AP026806.1"/>
</dbReference>
<proteinExistence type="inferred from homology"/>
<dbReference type="InterPro" id="IPR029063">
    <property type="entry name" value="SAM-dependent_MTases_sf"/>
</dbReference>
<dbReference type="InterPro" id="IPR020596">
    <property type="entry name" value="rRNA_Ade_Mease_Trfase_CS"/>
</dbReference>
<dbReference type="SUPFAM" id="SSF53335">
    <property type="entry name" value="S-adenosyl-L-methionine-dependent methyltransferases"/>
    <property type="match status" value="1"/>
</dbReference>
<keyword evidence="5 7" id="KW-0949">S-adenosyl-L-methionine</keyword>
<protein>
    <recommendedName>
        <fullName evidence="7">Ribosomal RNA small subunit methyltransferase A</fullName>
        <ecNumber evidence="7">2.1.1.182</ecNumber>
    </recommendedName>
    <alternativeName>
        <fullName evidence="7">16S rRNA (adenine(1518)-N(6)/adenine(1519)-N(6))-dimethyltransferase</fullName>
    </alternativeName>
    <alternativeName>
        <fullName evidence="7">16S rRNA dimethyladenosine transferase</fullName>
    </alternativeName>
    <alternativeName>
        <fullName evidence="7">16S rRNA dimethylase</fullName>
    </alternativeName>
    <alternativeName>
        <fullName evidence="7">S-adenosylmethionine-6-N', N'-adenosyl(rRNA) dimethyltransferase</fullName>
    </alternativeName>
</protein>
<comment type="function">
    <text evidence="7">Specifically dimethylates two adjacent adenosines (A1518 and A1519) in the loop of a conserved hairpin near the 3'-end of 16S rRNA in the 30S particle. May play a critical role in biogenesis of 30S subunits.</text>
</comment>
<reference evidence="10 13" key="2">
    <citation type="submission" date="2022-09" db="EMBL/GenBank/DDBJ databases">
        <title>complete genome sequences of Clostridium tetani str. KHSU-234311-028 isolated from soil.</title>
        <authorList>
            <person name="Sekizuka T."/>
            <person name="Shitada C."/>
            <person name="Takahashi M."/>
            <person name="Kuroda M."/>
        </authorList>
    </citation>
    <scope>NUCLEOTIDE SEQUENCE [LARGE SCALE GENOMIC DNA]</scope>
    <source>
        <strain evidence="10 13">KHSU-234311-028</strain>
    </source>
</reference>
<dbReference type="EMBL" id="AP026818">
    <property type="protein sequence ID" value="BDR79833.1"/>
    <property type="molecule type" value="Genomic_DNA"/>
</dbReference>
<comment type="subcellular location">
    <subcellularLocation>
        <location evidence="7">Cytoplasm</location>
    </subcellularLocation>
</comment>
<feature type="binding site" evidence="7 8">
    <location>
        <position position="97"/>
    </location>
    <ligand>
        <name>S-adenosyl-L-methionine</name>
        <dbReference type="ChEBI" id="CHEBI:59789"/>
    </ligand>
</feature>
<evidence type="ECO:0000256" key="6">
    <source>
        <dbReference type="ARBA" id="ARBA00022884"/>
    </source>
</evidence>
<feature type="binding site" evidence="7 8">
    <location>
        <position position="26"/>
    </location>
    <ligand>
        <name>S-adenosyl-L-methionine</name>
        <dbReference type="ChEBI" id="CHEBI:59789"/>
    </ligand>
</feature>
<keyword evidence="6 7" id="KW-0694">RNA-binding</keyword>
<keyword evidence="3 7" id="KW-0489">Methyltransferase</keyword>
<keyword evidence="1 7" id="KW-0963">Cytoplasm</keyword>
<dbReference type="NCBIfam" id="TIGR00755">
    <property type="entry name" value="ksgA"/>
    <property type="match status" value="1"/>
</dbReference>
<dbReference type="GO" id="GO:0003723">
    <property type="term" value="F:RNA binding"/>
    <property type="evidence" value="ECO:0007669"/>
    <property type="project" value="UniProtKB-UniRule"/>
</dbReference>
<keyword evidence="4 7" id="KW-0808">Transferase</keyword>
<evidence type="ECO:0000256" key="8">
    <source>
        <dbReference type="PROSITE-ProRule" id="PRU01026"/>
    </source>
</evidence>
<dbReference type="InterPro" id="IPR001737">
    <property type="entry name" value="KsgA/Erm"/>
</dbReference>
<evidence type="ECO:0000256" key="7">
    <source>
        <dbReference type="HAMAP-Rule" id="MF_00607"/>
    </source>
</evidence>
<dbReference type="Proteomes" id="UP000290921">
    <property type="component" value="Unassembled WGS sequence"/>
</dbReference>
<evidence type="ECO:0000313" key="10">
    <source>
        <dbReference type="EMBL" id="BDR79833.1"/>
    </source>
</evidence>
<dbReference type="PANTHER" id="PTHR11727">
    <property type="entry name" value="DIMETHYLADENOSINE TRANSFERASE"/>
    <property type="match status" value="1"/>
</dbReference>
<comment type="catalytic activity">
    <reaction evidence="7">
        <text>adenosine(1518)/adenosine(1519) in 16S rRNA + 4 S-adenosyl-L-methionine = N(6)-dimethyladenosine(1518)/N(6)-dimethyladenosine(1519) in 16S rRNA + 4 S-adenosyl-L-homocysteine + 4 H(+)</text>
        <dbReference type="Rhea" id="RHEA:19609"/>
        <dbReference type="Rhea" id="RHEA-COMP:10232"/>
        <dbReference type="Rhea" id="RHEA-COMP:10233"/>
        <dbReference type="ChEBI" id="CHEBI:15378"/>
        <dbReference type="ChEBI" id="CHEBI:57856"/>
        <dbReference type="ChEBI" id="CHEBI:59789"/>
        <dbReference type="ChEBI" id="CHEBI:74411"/>
        <dbReference type="ChEBI" id="CHEBI:74493"/>
        <dbReference type="EC" id="2.1.1.182"/>
    </reaction>
</comment>
<evidence type="ECO:0000256" key="3">
    <source>
        <dbReference type="ARBA" id="ARBA00022603"/>
    </source>
</evidence>
<dbReference type="Proteomes" id="UP001321763">
    <property type="component" value="Chromosome"/>
</dbReference>
<evidence type="ECO:0000256" key="4">
    <source>
        <dbReference type="ARBA" id="ARBA00022679"/>
    </source>
</evidence>
<evidence type="ECO:0000256" key="2">
    <source>
        <dbReference type="ARBA" id="ARBA00022552"/>
    </source>
</evidence>